<keyword evidence="3" id="KW-1185">Reference proteome</keyword>
<feature type="compositionally biased region" description="Basic and acidic residues" evidence="1">
    <location>
        <begin position="136"/>
        <end position="146"/>
    </location>
</feature>
<accession>A0A5P1E7S6</accession>
<feature type="region of interest" description="Disordered" evidence="1">
    <location>
        <begin position="55"/>
        <end position="157"/>
    </location>
</feature>
<evidence type="ECO:0000313" key="2">
    <source>
        <dbReference type="EMBL" id="ONK56996.1"/>
    </source>
</evidence>
<dbReference type="Proteomes" id="UP000243459">
    <property type="component" value="Chromosome 10"/>
</dbReference>
<reference evidence="3" key="1">
    <citation type="journal article" date="2017" name="Nat. Commun.">
        <title>The asparagus genome sheds light on the origin and evolution of a young Y chromosome.</title>
        <authorList>
            <person name="Harkess A."/>
            <person name="Zhou J."/>
            <person name="Xu C."/>
            <person name="Bowers J.E."/>
            <person name="Van der Hulst R."/>
            <person name="Ayyampalayam S."/>
            <person name="Mercati F."/>
            <person name="Riccardi P."/>
            <person name="McKain M.R."/>
            <person name="Kakrana A."/>
            <person name="Tang H."/>
            <person name="Ray J."/>
            <person name="Groenendijk J."/>
            <person name="Arikit S."/>
            <person name="Mathioni S.M."/>
            <person name="Nakano M."/>
            <person name="Shan H."/>
            <person name="Telgmann-Rauber A."/>
            <person name="Kanno A."/>
            <person name="Yue Z."/>
            <person name="Chen H."/>
            <person name="Li W."/>
            <person name="Chen Y."/>
            <person name="Xu X."/>
            <person name="Zhang Y."/>
            <person name="Luo S."/>
            <person name="Chen H."/>
            <person name="Gao J."/>
            <person name="Mao Z."/>
            <person name="Pires J.C."/>
            <person name="Luo M."/>
            <person name="Kudrna D."/>
            <person name="Wing R.A."/>
            <person name="Meyers B.C."/>
            <person name="Yi K."/>
            <person name="Kong H."/>
            <person name="Lavrijsen P."/>
            <person name="Sunseri F."/>
            <person name="Falavigna A."/>
            <person name="Ye Y."/>
            <person name="Leebens-Mack J.H."/>
            <person name="Chen G."/>
        </authorList>
    </citation>
    <scope>NUCLEOTIDE SEQUENCE [LARGE SCALE GENOMIC DNA]</scope>
    <source>
        <strain evidence="3">cv. DH0086</strain>
    </source>
</reference>
<feature type="compositionally biased region" description="Basic and acidic residues" evidence="1">
    <location>
        <begin position="55"/>
        <end position="65"/>
    </location>
</feature>
<dbReference type="EMBL" id="CM007390">
    <property type="protein sequence ID" value="ONK56996.1"/>
    <property type="molecule type" value="Genomic_DNA"/>
</dbReference>
<sequence>MPPSTPAMNPKMRLRALFLFLSWRRRREFPGRGTSPWRFGLPERSIDTRFRNEERVEGIRPEKKLSLAISEGKAPERRLLGRESSRSSDERPTDAGRDPLSRREGSRIRVVKRTDPRDWHETPGVWQGGRRGSGARGRDYTRRAVESGEWTLSNRNE</sequence>
<dbReference type="Gramene" id="ONK56996">
    <property type="protein sequence ID" value="ONK56996"/>
    <property type="gene ID" value="A4U43_C10F15470"/>
</dbReference>
<proteinExistence type="predicted"/>
<dbReference type="AlphaFoldDB" id="A0A5P1E7S6"/>
<protein>
    <submittedName>
        <fullName evidence="2">Uncharacterized protein</fullName>
    </submittedName>
</protein>
<evidence type="ECO:0000256" key="1">
    <source>
        <dbReference type="SAM" id="MobiDB-lite"/>
    </source>
</evidence>
<feature type="compositionally biased region" description="Gly residues" evidence="1">
    <location>
        <begin position="126"/>
        <end position="135"/>
    </location>
</feature>
<evidence type="ECO:0000313" key="3">
    <source>
        <dbReference type="Proteomes" id="UP000243459"/>
    </source>
</evidence>
<name>A0A5P1E7S6_ASPOF</name>
<feature type="compositionally biased region" description="Basic and acidic residues" evidence="1">
    <location>
        <begin position="73"/>
        <end position="121"/>
    </location>
</feature>
<gene>
    <name evidence="2" type="ORF">A4U43_C10F15470</name>
</gene>
<organism evidence="2 3">
    <name type="scientific">Asparagus officinalis</name>
    <name type="common">Garden asparagus</name>
    <dbReference type="NCBI Taxonomy" id="4686"/>
    <lineage>
        <taxon>Eukaryota</taxon>
        <taxon>Viridiplantae</taxon>
        <taxon>Streptophyta</taxon>
        <taxon>Embryophyta</taxon>
        <taxon>Tracheophyta</taxon>
        <taxon>Spermatophyta</taxon>
        <taxon>Magnoliopsida</taxon>
        <taxon>Liliopsida</taxon>
        <taxon>Asparagales</taxon>
        <taxon>Asparagaceae</taxon>
        <taxon>Asparagoideae</taxon>
        <taxon>Asparagus</taxon>
    </lineage>
</organism>